<keyword evidence="1" id="KW-0472">Membrane</keyword>
<keyword evidence="1" id="KW-0812">Transmembrane</keyword>
<sequence length="335" mass="38505">MTEWNNKLEKKILFKSRFTLTLKIARILIIFFIIYGIWSSVIYLIVDLKNYAKENQYFTQLAVEWQMPNVKGNQVHMINDEKISRMGTQTFSYSLLKRVGHEDIVIGETEVTKKLLSNLSKVEHSIPNQHPNKRLHFSLPEDPRNNQKLTGNADSNVWETLEMLPEGTVGELAFSTKSFMDATQLLDLVEDYNIDVLWMPLYTGELVDYEVGYTSSDDLIIINGIIGLTGGFIASDDYMSMSSIEIISSESVAKSEQMMLSNMEKLLAKKENYYQDLLGFYHLPEKYKYIKEKGFTVYGAVVTGPVKELLKLQDATFVQGEQLGEVELWNWDLSR</sequence>
<keyword evidence="1" id="KW-1133">Transmembrane helix</keyword>
<dbReference type="Proteomes" id="UP001056756">
    <property type="component" value="Chromosome"/>
</dbReference>
<dbReference type="Pfam" id="PF13791">
    <property type="entry name" value="Sigma_reg_C"/>
    <property type="match status" value="1"/>
</dbReference>
<name>A0A9J6ZJD8_9BACL</name>
<reference evidence="4" key="1">
    <citation type="submission" date="2022-05" db="EMBL/GenBank/DDBJ databases">
        <title>Novel bacterial taxa in a minimal lignocellulolytic consortium and its capacity to transform plastics disclosed by genome-resolved metagenomics.</title>
        <authorList>
            <person name="Rodriguez C.A.D."/>
            <person name="Diaz-Garcia L."/>
            <person name="Herrera K."/>
            <person name="Tarazona N.A."/>
            <person name="Sproer C."/>
            <person name="Overmann J."/>
            <person name="Jimenez D.J."/>
        </authorList>
    </citation>
    <scope>NUCLEOTIDE SEQUENCE</scope>
    <source>
        <strain evidence="4">MAG5</strain>
    </source>
</reference>
<protein>
    <submittedName>
        <fullName evidence="4">Anti-sigma factor</fullName>
    </submittedName>
</protein>
<dbReference type="KEGG" id="plig:NAG76_08925"/>
<evidence type="ECO:0000313" key="5">
    <source>
        <dbReference type="Proteomes" id="UP001056756"/>
    </source>
</evidence>
<feature type="domain" description="Sigma factor regulator N-terminal" evidence="3">
    <location>
        <begin position="10"/>
        <end position="104"/>
    </location>
</feature>
<evidence type="ECO:0000313" key="4">
    <source>
        <dbReference type="EMBL" id="URN96317.1"/>
    </source>
</evidence>
<evidence type="ECO:0000256" key="1">
    <source>
        <dbReference type="SAM" id="Phobius"/>
    </source>
</evidence>
<dbReference type="EMBL" id="CP097899">
    <property type="protein sequence ID" value="URN96317.1"/>
    <property type="molecule type" value="Genomic_DNA"/>
</dbReference>
<dbReference type="AlphaFoldDB" id="A0A9J6ZJD8"/>
<evidence type="ECO:0000259" key="3">
    <source>
        <dbReference type="Pfam" id="PF13800"/>
    </source>
</evidence>
<dbReference type="InterPro" id="IPR029101">
    <property type="entry name" value="Sigma_reg_N"/>
</dbReference>
<feature type="transmembrane region" description="Helical" evidence="1">
    <location>
        <begin position="20"/>
        <end position="46"/>
    </location>
</feature>
<organism evidence="4 5">
    <name type="scientific">Candidatus Pristimantibacillus lignocellulolyticus</name>
    <dbReference type="NCBI Taxonomy" id="2994561"/>
    <lineage>
        <taxon>Bacteria</taxon>
        <taxon>Bacillati</taxon>
        <taxon>Bacillota</taxon>
        <taxon>Bacilli</taxon>
        <taxon>Bacillales</taxon>
        <taxon>Paenibacillaceae</taxon>
        <taxon>Candidatus Pristimantibacillus</taxon>
    </lineage>
</organism>
<feature type="domain" description="Sigma factor regulator C-terminal" evidence="2">
    <location>
        <begin position="161"/>
        <end position="325"/>
    </location>
</feature>
<gene>
    <name evidence="4" type="ORF">NAG76_08925</name>
</gene>
<evidence type="ECO:0000259" key="2">
    <source>
        <dbReference type="Pfam" id="PF13791"/>
    </source>
</evidence>
<dbReference type="InterPro" id="IPR025672">
    <property type="entry name" value="Sigma_reg_C_dom"/>
</dbReference>
<proteinExistence type="predicted"/>
<dbReference type="Pfam" id="PF13800">
    <property type="entry name" value="Sigma_reg_N"/>
    <property type="match status" value="1"/>
</dbReference>
<accession>A0A9J6ZJD8</accession>